<keyword evidence="12" id="KW-1185">Reference proteome</keyword>
<proteinExistence type="predicted"/>
<dbReference type="InterPro" id="IPR001841">
    <property type="entry name" value="Znf_RING"/>
</dbReference>
<gene>
    <name evidence="11" type="ORF">V1264_013658</name>
</gene>
<reference evidence="11 12" key="1">
    <citation type="submission" date="2024-02" db="EMBL/GenBank/DDBJ databases">
        <title>Chromosome-scale genome assembly of the rough periwinkle Littorina saxatilis.</title>
        <authorList>
            <person name="De Jode A."/>
            <person name="Faria R."/>
            <person name="Formenti G."/>
            <person name="Sims Y."/>
            <person name="Smith T.P."/>
            <person name="Tracey A."/>
            <person name="Wood J.M.D."/>
            <person name="Zagrodzka Z.B."/>
            <person name="Johannesson K."/>
            <person name="Butlin R.K."/>
            <person name="Leder E.H."/>
        </authorList>
    </citation>
    <scope>NUCLEOTIDE SEQUENCE [LARGE SCALE GENOMIC DNA]</scope>
    <source>
        <strain evidence="11">Snail1</strain>
        <tissue evidence="11">Muscle</tissue>
    </source>
</reference>
<dbReference type="InterPro" id="IPR039503">
    <property type="entry name" value="BARD1_Znf-RING"/>
</dbReference>
<feature type="compositionally biased region" description="Polar residues" evidence="8">
    <location>
        <begin position="210"/>
        <end position="230"/>
    </location>
</feature>
<keyword evidence="2" id="KW-0677">Repeat</keyword>
<dbReference type="GO" id="GO:0004842">
    <property type="term" value="F:ubiquitin-protein transferase activity"/>
    <property type="evidence" value="ECO:0007669"/>
    <property type="project" value="TreeGrafter"/>
</dbReference>
<feature type="compositionally biased region" description="Polar residues" evidence="8">
    <location>
        <begin position="361"/>
        <end position="374"/>
    </location>
</feature>
<dbReference type="AlphaFoldDB" id="A0AAN9BQ32"/>
<feature type="repeat" description="ANK" evidence="6">
    <location>
        <begin position="460"/>
        <end position="492"/>
    </location>
</feature>
<dbReference type="PROSITE" id="PS50297">
    <property type="entry name" value="ANK_REP_REGION"/>
    <property type="match status" value="3"/>
</dbReference>
<evidence type="ECO:0000313" key="11">
    <source>
        <dbReference type="EMBL" id="KAK7109657.1"/>
    </source>
</evidence>
<evidence type="ECO:0000256" key="7">
    <source>
        <dbReference type="PROSITE-ProRule" id="PRU00175"/>
    </source>
</evidence>
<feature type="repeat" description="ANK" evidence="6">
    <location>
        <begin position="427"/>
        <end position="459"/>
    </location>
</feature>
<evidence type="ECO:0000259" key="9">
    <source>
        <dbReference type="PROSITE" id="PS50089"/>
    </source>
</evidence>
<dbReference type="PRINTS" id="PR01415">
    <property type="entry name" value="ANKYRIN"/>
</dbReference>
<evidence type="ECO:0000256" key="6">
    <source>
        <dbReference type="PROSITE-ProRule" id="PRU00023"/>
    </source>
</evidence>
<dbReference type="PROSITE" id="PS50088">
    <property type="entry name" value="ANK_REPEAT"/>
    <property type="match status" value="3"/>
</dbReference>
<dbReference type="GO" id="GO:0070531">
    <property type="term" value="C:BRCA1-A complex"/>
    <property type="evidence" value="ECO:0007669"/>
    <property type="project" value="TreeGrafter"/>
</dbReference>
<dbReference type="InterPro" id="IPR001357">
    <property type="entry name" value="BRCT_dom"/>
</dbReference>
<dbReference type="SUPFAM" id="SSF52113">
    <property type="entry name" value="BRCT domain"/>
    <property type="match status" value="2"/>
</dbReference>
<evidence type="ECO:0000256" key="5">
    <source>
        <dbReference type="ARBA" id="ARBA00023043"/>
    </source>
</evidence>
<evidence type="ECO:0000256" key="2">
    <source>
        <dbReference type="ARBA" id="ARBA00022737"/>
    </source>
</evidence>
<keyword evidence="3 7" id="KW-0863">Zinc-finger</keyword>
<feature type="compositionally biased region" description="Low complexity" evidence="8">
    <location>
        <begin position="325"/>
        <end position="352"/>
    </location>
</feature>
<dbReference type="Gene3D" id="3.40.50.10190">
    <property type="entry name" value="BRCT domain"/>
    <property type="match status" value="2"/>
</dbReference>
<feature type="compositionally biased region" description="Polar residues" evidence="8">
    <location>
        <begin position="173"/>
        <end position="185"/>
    </location>
</feature>
<dbReference type="SUPFAM" id="SSF48403">
    <property type="entry name" value="Ankyrin repeat"/>
    <property type="match status" value="1"/>
</dbReference>
<dbReference type="SUPFAM" id="SSF57850">
    <property type="entry name" value="RING/U-box"/>
    <property type="match status" value="1"/>
</dbReference>
<keyword evidence="4" id="KW-0862">Zinc</keyword>
<feature type="compositionally biased region" description="Basic residues" evidence="8">
    <location>
        <begin position="153"/>
        <end position="167"/>
    </location>
</feature>
<dbReference type="InterPro" id="IPR002110">
    <property type="entry name" value="Ankyrin_rpt"/>
</dbReference>
<dbReference type="PANTHER" id="PTHR24171">
    <property type="entry name" value="ANKYRIN REPEAT DOMAIN-CONTAINING PROTEIN 39-RELATED"/>
    <property type="match status" value="1"/>
</dbReference>
<dbReference type="GO" id="GO:0085020">
    <property type="term" value="P:protein K6-linked ubiquitination"/>
    <property type="evidence" value="ECO:0007669"/>
    <property type="project" value="TreeGrafter"/>
</dbReference>
<dbReference type="SMART" id="SM00248">
    <property type="entry name" value="ANK"/>
    <property type="match status" value="3"/>
</dbReference>
<accession>A0AAN9BQ32</accession>
<evidence type="ECO:0000259" key="10">
    <source>
        <dbReference type="PROSITE" id="PS50172"/>
    </source>
</evidence>
<feature type="domain" description="RING-type" evidence="9">
    <location>
        <begin position="26"/>
        <end position="62"/>
    </location>
</feature>
<dbReference type="PROSITE" id="PS50172">
    <property type="entry name" value="BRCT"/>
    <property type="match status" value="2"/>
</dbReference>
<dbReference type="CDD" id="cd17734">
    <property type="entry name" value="BRCT_Bard1_rpt1"/>
    <property type="match status" value="1"/>
</dbReference>
<dbReference type="InterPro" id="IPR017907">
    <property type="entry name" value="Znf_RING_CS"/>
</dbReference>
<feature type="compositionally biased region" description="Polar residues" evidence="8">
    <location>
        <begin position="387"/>
        <end position="404"/>
    </location>
</feature>
<dbReference type="GO" id="GO:0031436">
    <property type="term" value="C:BRCA1-BARD1 complex"/>
    <property type="evidence" value="ECO:0007669"/>
    <property type="project" value="TreeGrafter"/>
</dbReference>
<dbReference type="PROSITE" id="PS50089">
    <property type="entry name" value="ZF_RING_2"/>
    <property type="match status" value="1"/>
</dbReference>
<dbReference type="EMBL" id="JBAMIC010000003">
    <property type="protein sequence ID" value="KAK7109657.1"/>
    <property type="molecule type" value="Genomic_DNA"/>
</dbReference>
<dbReference type="PROSITE" id="PS00518">
    <property type="entry name" value="ZF_RING_1"/>
    <property type="match status" value="1"/>
</dbReference>
<feature type="compositionally biased region" description="Basic and acidic residues" evidence="8">
    <location>
        <begin position="112"/>
        <end position="125"/>
    </location>
</feature>
<feature type="region of interest" description="Disordered" evidence="8">
    <location>
        <begin position="95"/>
        <end position="242"/>
    </location>
</feature>
<dbReference type="Proteomes" id="UP001374579">
    <property type="component" value="Unassembled WGS sequence"/>
</dbReference>
<dbReference type="Gene3D" id="1.25.40.20">
    <property type="entry name" value="Ankyrin repeat-containing domain"/>
    <property type="match status" value="1"/>
</dbReference>
<feature type="repeat" description="ANK" evidence="6">
    <location>
        <begin position="493"/>
        <end position="525"/>
    </location>
</feature>
<dbReference type="SMART" id="SM00292">
    <property type="entry name" value="BRCT"/>
    <property type="match status" value="2"/>
</dbReference>
<evidence type="ECO:0000256" key="1">
    <source>
        <dbReference type="ARBA" id="ARBA00022723"/>
    </source>
</evidence>
<evidence type="ECO:0000256" key="3">
    <source>
        <dbReference type="ARBA" id="ARBA00022771"/>
    </source>
</evidence>
<dbReference type="InterPro" id="IPR036770">
    <property type="entry name" value="Ankyrin_rpt-contain_sf"/>
</dbReference>
<protein>
    <recommendedName>
        <fullName evidence="13">BRCA1-associated RING domain protein 1</fullName>
    </recommendedName>
</protein>
<evidence type="ECO:0008006" key="13">
    <source>
        <dbReference type="Google" id="ProtNLM"/>
    </source>
</evidence>
<evidence type="ECO:0000313" key="12">
    <source>
        <dbReference type="Proteomes" id="UP001374579"/>
    </source>
</evidence>
<sequence length="788" mass="86098">MDLTLDISGFESTKAALASLQRLLFCCQCSQLTKNVCTLGNCEHFFCKQCVEERLGARCPVCGTPAHAKDAQVNRQLSNIVSLSVELERLLKADSGSEFRDTGPQDIVSSLNDHDLTPERHRESPHGTATSLESPRKAEEGSKATSPSPGRSAGKRLSHKVAHRKGRKEANEATLTQLCSGTNSCDTDEESFKQTPVRSTASPFHFQKKLTPQTRVRSKRLQSGPQTKQNENTHESNFEDSTLSKTFINEKLAAAKEVCYADEKMTTASPMQQVHDTPQRRGRRKKQVDAKGMLDQTSSSPLSSGSRSRSQRGSVSSSHPAACETPTSSPVSTPYSCSNSTPRRTPRSTPKTSLRRKSAPETPNSRTPRSVKSASKSERKFFPSTPSPAQGTRPSPVSNSSAVKRTNRRSMETGSGSNGVRMKRNAKGETPLHVAAIKGDLSAVKELMSKGDNPNVRDNAGWTPLHEAVNHGNAGVTEVLLQHGALVNTPGMENDTPLHDAVTNNRLECVRLLIAYGASVTARNVHGKTAMELAKIAEMKDALQQPALHRQHISNLPEPEDAEEFLPLCLLGTALSRDQRGLLQKCATKLHARVVEEYTAEVTHVISSVNADGQCPRTTKYLQAVLGGKWIVSVDWITICLEYGEKVSEEPFEIPGSSTHPNSHAAHEARINRRLQLPPLFDGCQVYLHGSFTRMPPSKQELTELLRLGGAHFLTREPRLTNLDEYEVTVPYHAKQGSSLVDCGIFIVHDGGSNVPRVEAQRMRVVPASWVVACIATFSLVEPSSLAN</sequence>
<keyword evidence="1" id="KW-0479">Metal-binding</keyword>
<name>A0AAN9BQ32_9CAEN</name>
<dbReference type="Gene3D" id="3.30.40.10">
    <property type="entry name" value="Zinc/RING finger domain, C3HC4 (zinc finger)"/>
    <property type="match status" value="1"/>
</dbReference>
<dbReference type="Pfam" id="PF14835">
    <property type="entry name" value="zf-RING_6"/>
    <property type="match status" value="1"/>
</dbReference>
<dbReference type="InterPro" id="IPR036420">
    <property type="entry name" value="BRCT_dom_sf"/>
</dbReference>
<feature type="compositionally biased region" description="Low complexity" evidence="8">
    <location>
        <begin position="298"/>
        <end position="318"/>
    </location>
</feature>
<dbReference type="PANTHER" id="PTHR24171:SF8">
    <property type="entry name" value="BRCA1-ASSOCIATED RING DOMAIN PROTEIN 1"/>
    <property type="match status" value="1"/>
</dbReference>
<keyword evidence="5 6" id="KW-0040">ANK repeat</keyword>
<dbReference type="Pfam" id="PF00533">
    <property type="entry name" value="BRCT"/>
    <property type="match status" value="1"/>
</dbReference>
<comment type="caution">
    <text evidence="11">The sequence shown here is derived from an EMBL/GenBank/DDBJ whole genome shotgun (WGS) entry which is preliminary data.</text>
</comment>
<organism evidence="11 12">
    <name type="scientific">Littorina saxatilis</name>
    <dbReference type="NCBI Taxonomy" id="31220"/>
    <lineage>
        <taxon>Eukaryota</taxon>
        <taxon>Metazoa</taxon>
        <taxon>Spiralia</taxon>
        <taxon>Lophotrochozoa</taxon>
        <taxon>Mollusca</taxon>
        <taxon>Gastropoda</taxon>
        <taxon>Caenogastropoda</taxon>
        <taxon>Littorinimorpha</taxon>
        <taxon>Littorinoidea</taxon>
        <taxon>Littorinidae</taxon>
        <taxon>Littorina</taxon>
    </lineage>
</organism>
<feature type="compositionally biased region" description="Polar residues" evidence="8">
    <location>
        <begin position="193"/>
        <end position="202"/>
    </location>
</feature>
<dbReference type="Pfam" id="PF12796">
    <property type="entry name" value="Ank_2"/>
    <property type="match status" value="1"/>
</dbReference>
<feature type="region of interest" description="Disordered" evidence="8">
    <location>
        <begin position="269"/>
        <end position="430"/>
    </location>
</feature>
<dbReference type="InterPro" id="IPR013083">
    <property type="entry name" value="Znf_RING/FYVE/PHD"/>
</dbReference>
<evidence type="ECO:0000256" key="8">
    <source>
        <dbReference type="SAM" id="MobiDB-lite"/>
    </source>
</evidence>
<evidence type="ECO:0000256" key="4">
    <source>
        <dbReference type="ARBA" id="ARBA00022833"/>
    </source>
</evidence>
<dbReference type="CDD" id="cd17720">
    <property type="entry name" value="BRCT_Bard1_rpt2"/>
    <property type="match status" value="1"/>
</dbReference>
<feature type="domain" description="BRCT" evidence="10">
    <location>
        <begin position="558"/>
        <end position="654"/>
    </location>
</feature>
<dbReference type="GO" id="GO:0008270">
    <property type="term" value="F:zinc ion binding"/>
    <property type="evidence" value="ECO:0007669"/>
    <property type="project" value="UniProtKB-KW"/>
</dbReference>
<feature type="domain" description="BRCT" evidence="10">
    <location>
        <begin position="676"/>
        <end position="788"/>
    </location>
</feature>